<name>A0A139SRC7_9BACT</name>
<dbReference type="InterPro" id="IPR003675">
    <property type="entry name" value="Rce1/LyrA-like_dom"/>
</dbReference>
<evidence type="ECO:0000259" key="2">
    <source>
        <dbReference type="Pfam" id="PF02517"/>
    </source>
</evidence>
<evidence type="ECO:0000256" key="1">
    <source>
        <dbReference type="SAM" id="Phobius"/>
    </source>
</evidence>
<keyword evidence="1" id="KW-0812">Transmembrane</keyword>
<accession>A0A139SRC7</accession>
<reference evidence="3 4" key="1">
    <citation type="submission" date="2016-02" db="EMBL/GenBank/DDBJ databases">
        <authorList>
            <person name="Wen L."/>
            <person name="He K."/>
            <person name="Yang H."/>
        </authorList>
    </citation>
    <scope>NUCLEOTIDE SEQUENCE [LARGE SCALE GENOMIC DNA]</scope>
    <source>
        <strain evidence="3 4">CV41</strain>
    </source>
</reference>
<comment type="caution">
    <text evidence="3">The sequence shown here is derived from an EMBL/GenBank/DDBJ whole genome shotgun (WGS) entry which is preliminary data.</text>
</comment>
<organism evidence="3 4">
    <name type="scientific">Cephaloticoccus capnophilus</name>
    <dbReference type="NCBI Taxonomy" id="1548208"/>
    <lineage>
        <taxon>Bacteria</taxon>
        <taxon>Pseudomonadati</taxon>
        <taxon>Verrucomicrobiota</taxon>
        <taxon>Opitutia</taxon>
        <taxon>Opitutales</taxon>
        <taxon>Opitutaceae</taxon>
        <taxon>Cephaloticoccus</taxon>
    </lineage>
</organism>
<dbReference type="RefSeq" id="WP_068711024.1">
    <property type="nucleotide sequence ID" value="NZ_LSZP01000013.1"/>
</dbReference>
<evidence type="ECO:0000313" key="4">
    <source>
        <dbReference type="Proteomes" id="UP000071392"/>
    </source>
</evidence>
<dbReference type="STRING" id="1548208.AXK12_02175"/>
<evidence type="ECO:0000313" key="3">
    <source>
        <dbReference type="EMBL" id="KXU37155.1"/>
    </source>
</evidence>
<dbReference type="OrthoDB" id="192326at2"/>
<sequence length="197" mass="21466">MSNNPLLLLALIGVALYLAKGWWEDERAANPANPAGRVFKTRAITLAITGSLLLLGCETVGEYALGIVEEQSTITALFALYTLAAAFIEELIFRGYLVITGRGTAARRAGIFAASILFALLHPFLWEWEDAGFQLTLTLKGAFSTAVVLAASLWFYFLRFARCNPQHSLLPCIIAHMTKNLGVIGIKAAQGFLVGWF</sequence>
<keyword evidence="1" id="KW-1133">Transmembrane helix</keyword>
<feature type="transmembrane region" description="Helical" evidence="1">
    <location>
        <begin position="105"/>
        <end position="125"/>
    </location>
</feature>
<dbReference type="Proteomes" id="UP000071392">
    <property type="component" value="Unassembled WGS sequence"/>
</dbReference>
<keyword evidence="1" id="KW-0472">Membrane</keyword>
<feature type="transmembrane region" description="Helical" evidence="1">
    <location>
        <begin position="74"/>
        <end position="93"/>
    </location>
</feature>
<keyword evidence="4" id="KW-1185">Reference proteome</keyword>
<dbReference type="GO" id="GO:0080120">
    <property type="term" value="P:CAAX-box protein maturation"/>
    <property type="evidence" value="ECO:0007669"/>
    <property type="project" value="UniProtKB-ARBA"/>
</dbReference>
<feature type="transmembrane region" description="Helical" evidence="1">
    <location>
        <begin position="6"/>
        <end position="23"/>
    </location>
</feature>
<gene>
    <name evidence="3" type="ORF">AXK12_02175</name>
</gene>
<dbReference type="EMBL" id="LSZP01000013">
    <property type="protein sequence ID" value="KXU37155.1"/>
    <property type="molecule type" value="Genomic_DNA"/>
</dbReference>
<dbReference type="AlphaFoldDB" id="A0A139SRC7"/>
<dbReference type="GO" id="GO:0004175">
    <property type="term" value="F:endopeptidase activity"/>
    <property type="evidence" value="ECO:0007669"/>
    <property type="project" value="UniProtKB-ARBA"/>
</dbReference>
<feature type="transmembrane region" description="Helical" evidence="1">
    <location>
        <begin position="137"/>
        <end position="158"/>
    </location>
</feature>
<feature type="transmembrane region" description="Helical" evidence="1">
    <location>
        <begin position="44"/>
        <end position="68"/>
    </location>
</feature>
<protein>
    <submittedName>
        <fullName evidence="3">Abortive infection protein</fullName>
    </submittedName>
</protein>
<proteinExistence type="predicted"/>
<dbReference type="Pfam" id="PF02517">
    <property type="entry name" value="Rce1-like"/>
    <property type="match status" value="1"/>
</dbReference>
<feature type="domain" description="CAAX prenyl protease 2/Lysostaphin resistance protein A-like" evidence="2">
    <location>
        <begin position="74"/>
        <end position="181"/>
    </location>
</feature>